<dbReference type="AlphaFoldDB" id="A0A239DIM0"/>
<proteinExistence type="predicted"/>
<feature type="region of interest" description="Disordered" evidence="1">
    <location>
        <begin position="238"/>
        <end position="261"/>
    </location>
</feature>
<feature type="compositionally biased region" description="Basic and acidic residues" evidence="1">
    <location>
        <begin position="96"/>
        <end position="226"/>
    </location>
</feature>
<feature type="transmembrane region" description="Helical" evidence="2">
    <location>
        <begin position="21"/>
        <end position="40"/>
    </location>
</feature>
<keyword evidence="2" id="KW-1133">Transmembrane helix</keyword>
<organism evidence="3 4">
    <name type="scientific">Noviherbaspirillum humi</name>
    <dbReference type="NCBI Taxonomy" id="1688639"/>
    <lineage>
        <taxon>Bacteria</taxon>
        <taxon>Pseudomonadati</taxon>
        <taxon>Pseudomonadota</taxon>
        <taxon>Betaproteobacteria</taxon>
        <taxon>Burkholderiales</taxon>
        <taxon>Oxalobacteraceae</taxon>
        <taxon>Noviherbaspirillum</taxon>
    </lineage>
</organism>
<evidence type="ECO:0000313" key="3">
    <source>
        <dbReference type="EMBL" id="SNS32256.1"/>
    </source>
</evidence>
<feature type="region of interest" description="Disordered" evidence="1">
    <location>
        <begin position="54"/>
        <end position="226"/>
    </location>
</feature>
<dbReference type="RefSeq" id="WP_089398081.1">
    <property type="nucleotide sequence ID" value="NZ_FZOT01000002.1"/>
</dbReference>
<keyword evidence="2" id="KW-0472">Membrane</keyword>
<keyword evidence="4" id="KW-1185">Reference proteome</keyword>
<feature type="compositionally biased region" description="Gly residues" evidence="1">
    <location>
        <begin position="240"/>
        <end position="258"/>
    </location>
</feature>
<dbReference type="OrthoDB" id="5298892at2"/>
<dbReference type="Pfam" id="PF13103">
    <property type="entry name" value="TonB_2"/>
    <property type="match status" value="1"/>
</dbReference>
<protein>
    <submittedName>
        <fullName evidence="3">Cell division and transport-associated protein TolA</fullName>
    </submittedName>
</protein>
<dbReference type="Proteomes" id="UP000198284">
    <property type="component" value="Unassembled WGS sequence"/>
</dbReference>
<keyword evidence="2" id="KW-0812">Transmembrane</keyword>
<reference evidence="3 4" key="1">
    <citation type="submission" date="2017-06" db="EMBL/GenBank/DDBJ databases">
        <authorList>
            <person name="Kim H.J."/>
            <person name="Triplett B.A."/>
        </authorList>
    </citation>
    <scope>NUCLEOTIDE SEQUENCE [LARGE SCALE GENOMIC DNA]</scope>
    <source>
        <strain evidence="3 4">U15</strain>
    </source>
</reference>
<gene>
    <name evidence="3" type="ORF">SAMN06265795_102209</name>
</gene>
<dbReference type="GO" id="GO:0043213">
    <property type="term" value="P:bacteriocin transport"/>
    <property type="evidence" value="ECO:0007669"/>
    <property type="project" value="InterPro"/>
</dbReference>
<keyword evidence="3" id="KW-0131">Cell cycle</keyword>
<dbReference type="GO" id="GO:0051301">
    <property type="term" value="P:cell division"/>
    <property type="evidence" value="ECO:0007669"/>
    <property type="project" value="UniProtKB-KW"/>
</dbReference>
<evidence type="ECO:0000256" key="1">
    <source>
        <dbReference type="SAM" id="MobiDB-lite"/>
    </source>
</evidence>
<feature type="compositionally biased region" description="Pro residues" evidence="1">
    <location>
        <begin position="83"/>
        <end position="94"/>
    </location>
</feature>
<dbReference type="GO" id="GO:0016020">
    <property type="term" value="C:membrane"/>
    <property type="evidence" value="ECO:0007669"/>
    <property type="project" value="InterPro"/>
</dbReference>
<keyword evidence="3" id="KW-0132">Cell division</keyword>
<accession>A0A239DIM0</accession>
<dbReference type="Gene3D" id="3.30.1150.10">
    <property type="match status" value="1"/>
</dbReference>
<dbReference type="InterPro" id="IPR014161">
    <property type="entry name" value="Tol-Pal_TolA"/>
</dbReference>
<dbReference type="GO" id="GO:0019534">
    <property type="term" value="F:toxin transmembrane transporter activity"/>
    <property type="evidence" value="ECO:0007669"/>
    <property type="project" value="InterPro"/>
</dbReference>
<sequence length="350" mass="38634">MSSNSSTTPYQVPKEPGRWRALALAALVHGLLLVFLWIGVRWQNETPVAVEAEVWSPQPREAAPAPEPKPEPEPQPIARAEPRPTPDVSPPPPAKQEIKPEPKPVEKPDIALEQEKKRKAEERKRREEEEERREELKRKEALKQKQLEQDKAERAKLEKEKAAQLAKEKADKEKADKLAREKAEKDKAEKLAKEQADKEKADKLAKEKAAADAKRKAQEKADRDMLDKMRNEEMKRMAGGVAGTGGSGDAPKSQGGGRANSEYAARVGAKIRSNITFNVPDDLAGNPAAEFRVDLLPDGSIAGITQVKSSGVKGFDEAVRRAIERSAPFPKDKSGSVPSSFIGIHKPKDQ</sequence>
<evidence type="ECO:0000313" key="4">
    <source>
        <dbReference type="Proteomes" id="UP000198284"/>
    </source>
</evidence>
<evidence type="ECO:0000256" key="2">
    <source>
        <dbReference type="SAM" id="Phobius"/>
    </source>
</evidence>
<dbReference type="NCBIfam" id="TIGR02794">
    <property type="entry name" value="tolA_full"/>
    <property type="match status" value="1"/>
</dbReference>
<dbReference type="EMBL" id="FZOT01000002">
    <property type="protein sequence ID" value="SNS32256.1"/>
    <property type="molecule type" value="Genomic_DNA"/>
</dbReference>
<dbReference type="SUPFAM" id="SSF74653">
    <property type="entry name" value="TolA/TonB C-terminal domain"/>
    <property type="match status" value="1"/>
</dbReference>
<feature type="region of interest" description="Disordered" evidence="1">
    <location>
        <begin position="326"/>
        <end position="350"/>
    </location>
</feature>
<name>A0A239DIM0_9BURK</name>